<dbReference type="SUPFAM" id="SSF117289">
    <property type="entry name" value="Nucleoporin domain"/>
    <property type="match status" value="1"/>
</dbReference>
<evidence type="ECO:0000313" key="7">
    <source>
        <dbReference type="Proteomes" id="UP000262825"/>
    </source>
</evidence>
<keyword evidence="2" id="KW-0813">Transport</keyword>
<evidence type="ECO:0000256" key="3">
    <source>
        <dbReference type="ARBA" id="ARBA00023242"/>
    </source>
</evidence>
<protein>
    <recommendedName>
        <fullName evidence="5">Nucleoporin Nup159/Nup146 N-terminal domain-containing protein</fullName>
    </recommendedName>
</protein>
<evidence type="ECO:0000313" key="6">
    <source>
        <dbReference type="EMBL" id="SSD61916.1"/>
    </source>
</evidence>
<keyword evidence="3" id="KW-0539">Nucleus</keyword>
<reference evidence="7" key="1">
    <citation type="submission" date="2018-06" db="EMBL/GenBank/DDBJ databases">
        <authorList>
            <person name="Guldener U."/>
        </authorList>
    </citation>
    <scope>NUCLEOTIDE SEQUENCE [LARGE SCALE GENOMIC DNA]</scope>
    <source>
        <strain evidence="7">UTAD17</strain>
    </source>
</reference>
<proteinExistence type="predicted"/>
<feature type="domain" description="Nucleoporin Nup159/Nup146 N-terminal" evidence="5">
    <location>
        <begin position="51"/>
        <end position="414"/>
    </location>
</feature>
<evidence type="ECO:0000256" key="1">
    <source>
        <dbReference type="ARBA" id="ARBA00004123"/>
    </source>
</evidence>
<comment type="subcellular location">
    <subcellularLocation>
        <location evidence="1">Nucleus</location>
    </subcellularLocation>
</comment>
<evidence type="ECO:0000259" key="5">
    <source>
        <dbReference type="Pfam" id="PF16755"/>
    </source>
</evidence>
<sequence>MSLTTLSVGEELETIITDDFGFKPVNSTLLNLVTTSKGGNHETEDKSRKIPYVNQRCLSINEKYFIVSDGLTSHVRIGELDKLRSKLFNNNVEEDNDDIPFLFDNELPNDTIISVESFTDNVNIFYVITQLGKIYQLDISTGVKNDWGQSSKSLNTNIAMCKKQNGSLIILCENGDLLQYNVSTSALTTVANNVEYFDILQTEKIVYSINTEIYIYSVKSKCVVQKFSVSIDAEEEYDNGEQEQPEPLKCLVVEFISNKTFLVVYGTTDTNSEDGDFYNHKIFIIDIENNSVEQTYDVIPPFAQSLRKPTLYKAICVNLNNTYKETVVFASSCSSELSIITVETASNKIATQIPDQDSNRAILPMDPVTDNDTTPIGMALDCWNTDLPILSPCPGVDSATELPLIYVLNNLGQLQAFALFSMQSIKDTTLSLKDTIKLYSGDYFSNTEVEHAITSLDSNLINDSDKLKSSTPNIGLIGDATVESPFDKPVFGAPSFGFNATNNNAESPFGKPAFGAPSFGSNATNNNAESPFGKPAFGTSTATDETKESPFSKPVFGASSFGTSTDTDENKESPFDKPVFGAPSFGSIATNNNAESPFGKPPFGTSTTIDENKESPFGKPVFGAPSFGSIATNSNAESPFGKPAFGTSTATRSEEHTSELQSLTTISYAVFCLKKKKIISLLILDTTHST</sequence>
<feature type="compositionally biased region" description="Polar residues" evidence="4">
    <location>
        <begin position="520"/>
        <end position="529"/>
    </location>
</feature>
<keyword evidence="7" id="KW-1185">Reference proteome</keyword>
<evidence type="ECO:0000256" key="4">
    <source>
        <dbReference type="SAM" id="MobiDB-lite"/>
    </source>
</evidence>
<dbReference type="Gene3D" id="2.130.10.10">
    <property type="entry name" value="YVTN repeat-like/Quinoprotein amine dehydrogenase"/>
    <property type="match status" value="1"/>
</dbReference>
<dbReference type="AlphaFoldDB" id="A0A376BBC3"/>
<evidence type="ECO:0000256" key="2">
    <source>
        <dbReference type="ARBA" id="ARBA00022448"/>
    </source>
</evidence>
<dbReference type="VEuPathDB" id="FungiDB:SCODWIG_03677"/>
<name>A0A376BBC3_9ASCO</name>
<dbReference type="GO" id="GO:0005634">
    <property type="term" value="C:nucleus"/>
    <property type="evidence" value="ECO:0007669"/>
    <property type="project" value="UniProtKB-SubCell"/>
</dbReference>
<dbReference type="InterPro" id="IPR015943">
    <property type="entry name" value="WD40/YVTN_repeat-like_dom_sf"/>
</dbReference>
<dbReference type="InterPro" id="IPR039462">
    <property type="entry name" value="Nup159/Nup146_N"/>
</dbReference>
<organism evidence="6 7">
    <name type="scientific">Saccharomycodes ludwigii</name>
    <dbReference type="NCBI Taxonomy" id="36035"/>
    <lineage>
        <taxon>Eukaryota</taxon>
        <taxon>Fungi</taxon>
        <taxon>Dikarya</taxon>
        <taxon>Ascomycota</taxon>
        <taxon>Saccharomycotina</taxon>
        <taxon>Saccharomycetes</taxon>
        <taxon>Saccharomycodales</taxon>
        <taxon>Saccharomycodaceae</taxon>
        <taxon>Saccharomycodes</taxon>
    </lineage>
</organism>
<dbReference type="EMBL" id="UFAJ01000984">
    <property type="protein sequence ID" value="SSD61916.1"/>
    <property type="molecule type" value="Genomic_DNA"/>
</dbReference>
<gene>
    <name evidence="6" type="ORF">SCODWIG_03677</name>
</gene>
<accession>A0A376BBC3</accession>
<dbReference type="Pfam" id="PF16755">
    <property type="entry name" value="Beta-prop_NUP159_NUP214"/>
    <property type="match status" value="1"/>
</dbReference>
<feature type="region of interest" description="Disordered" evidence="4">
    <location>
        <begin position="520"/>
        <end position="574"/>
    </location>
</feature>
<dbReference type="Proteomes" id="UP000262825">
    <property type="component" value="Unassembled WGS sequence"/>
</dbReference>